<evidence type="ECO:0000313" key="3">
    <source>
        <dbReference type="Proteomes" id="UP000503330"/>
    </source>
</evidence>
<reference evidence="2 3" key="1">
    <citation type="submission" date="2020-02" db="EMBL/GenBank/DDBJ databases">
        <authorList>
            <person name="Kociolek L.K."/>
            <person name="Ozer E.A."/>
        </authorList>
    </citation>
    <scope>NUCLEOTIDE SEQUENCE [LARGE SCALE GENOMIC DNA]</scope>
    <source>
        <strain evidence="2 3">ATCC 14501</strain>
    </source>
</reference>
<evidence type="ECO:0000259" key="1">
    <source>
        <dbReference type="Pfam" id="PF18050"/>
    </source>
</evidence>
<feature type="domain" description="Cyclophilin-like" evidence="1">
    <location>
        <begin position="7"/>
        <end position="111"/>
    </location>
</feature>
<dbReference type="Proteomes" id="UP000503330">
    <property type="component" value="Chromosome"/>
</dbReference>
<dbReference type="SUPFAM" id="SSF50891">
    <property type="entry name" value="Cyclophilin-like"/>
    <property type="match status" value="1"/>
</dbReference>
<dbReference type="InterPro" id="IPR029000">
    <property type="entry name" value="Cyclophilin-like_dom_sf"/>
</dbReference>
<dbReference type="Pfam" id="PF18050">
    <property type="entry name" value="Cyclophil_like2"/>
    <property type="match status" value="1"/>
</dbReference>
<proteinExistence type="predicted"/>
<dbReference type="AlphaFoldDB" id="A0AAP9MGT2"/>
<organism evidence="2 3">
    <name type="scientific">Clostridium innocuum</name>
    <dbReference type="NCBI Taxonomy" id="1522"/>
    <lineage>
        <taxon>Bacteria</taxon>
        <taxon>Bacillati</taxon>
        <taxon>Bacillota</taxon>
        <taxon>Clostridia</taxon>
        <taxon>Eubacteriales</taxon>
        <taxon>Clostridiaceae</taxon>
        <taxon>Clostridium</taxon>
    </lineage>
</organism>
<dbReference type="InterPro" id="IPR041183">
    <property type="entry name" value="Cyclophilin-like"/>
</dbReference>
<dbReference type="RefSeq" id="WP_002607569.1">
    <property type="nucleotide sequence ID" value="NZ_BAAACC010000015.1"/>
</dbReference>
<accession>A0AAP9MGT2</accession>
<name>A0AAP9MGT2_CLOIN</name>
<dbReference type="EMBL" id="CP048838">
    <property type="protein sequence ID" value="QJA04103.1"/>
    <property type="molecule type" value="Genomic_DNA"/>
</dbReference>
<evidence type="ECO:0000313" key="2">
    <source>
        <dbReference type="EMBL" id="QJA04103.1"/>
    </source>
</evidence>
<dbReference type="GeneID" id="61927365"/>
<sequence>MKDIILHIGDRKIPAVLNDTVAAKDFETRLPFHTAGYDSGIDYCCTAKEGKSDPNERQAGWKNGDINLAGGWFALLYAGEEGSKAYEDLMIIGRLEDVNDLKGLPKAIEITVTAAD</sequence>
<protein>
    <recommendedName>
        <fullName evidence="1">Cyclophilin-like domain-containing protein</fullName>
    </recommendedName>
</protein>
<gene>
    <name evidence="2" type="ORF">G4D54_17470</name>
</gene>
<dbReference type="Gene3D" id="2.40.100.20">
    <property type="match status" value="1"/>
</dbReference>